<evidence type="ECO:0000256" key="1">
    <source>
        <dbReference type="ARBA" id="ARBA00004651"/>
    </source>
</evidence>
<feature type="domain" description="VTT" evidence="8">
    <location>
        <begin position="33"/>
        <end position="158"/>
    </location>
</feature>
<sequence>MFDQLTQLVAEASAWAYVVVLLFAVVDAVLPVVPSETAVITAGVVAVSGDLSLPVVIAAAAVGAFAGDNLAYGIGRRYGTRVTDRFFRGEKAKRRLDWASTKLEERGGELIAVARFIPGGRTAVTLTAGLTRFPWRRFAVFDAIAALIWAGYAALLGYFGGQAFEHQPWKGLLVALGIAFAVTLGTELVRWLLRRRRRT</sequence>
<reference evidence="9" key="1">
    <citation type="submission" date="2022-05" db="EMBL/GenBank/DDBJ databases">
        <title>Jatrophihabitans sp. SB3-54 whole genome sequence.</title>
        <authorList>
            <person name="Suh M.K."/>
            <person name="Eom M.K."/>
            <person name="Kim J.S."/>
            <person name="Kim H.S."/>
            <person name="Do H.E."/>
            <person name="Shin Y.K."/>
            <person name="Lee J.-S."/>
        </authorList>
    </citation>
    <scope>NUCLEOTIDE SEQUENCE</scope>
    <source>
        <strain evidence="9">SB3-54</strain>
    </source>
</reference>
<dbReference type="Proteomes" id="UP001164693">
    <property type="component" value="Chromosome"/>
</dbReference>
<evidence type="ECO:0000313" key="10">
    <source>
        <dbReference type="Proteomes" id="UP001164693"/>
    </source>
</evidence>
<evidence type="ECO:0000256" key="2">
    <source>
        <dbReference type="ARBA" id="ARBA00010792"/>
    </source>
</evidence>
<dbReference type="EMBL" id="CP097463">
    <property type="protein sequence ID" value="WAX56253.1"/>
    <property type="molecule type" value="Genomic_DNA"/>
</dbReference>
<dbReference type="RefSeq" id="WP_269442785.1">
    <property type="nucleotide sequence ID" value="NZ_CP097463.1"/>
</dbReference>
<feature type="transmembrane region" description="Helical" evidence="7">
    <location>
        <begin position="138"/>
        <end position="159"/>
    </location>
</feature>
<accession>A0ABY7JVA2</accession>
<dbReference type="InterPro" id="IPR051311">
    <property type="entry name" value="DedA_domain"/>
</dbReference>
<dbReference type="Pfam" id="PF09335">
    <property type="entry name" value="VTT_dom"/>
    <property type="match status" value="1"/>
</dbReference>
<feature type="transmembrane region" description="Helical" evidence="7">
    <location>
        <begin position="171"/>
        <end position="193"/>
    </location>
</feature>
<dbReference type="PANTHER" id="PTHR42709">
    <property type="entry name" value="ALKALINE PHOSPHATASE LIKE PROTEIN"/>
    <property type="match status" value="1"/>
</dbReference>
<keyword evidence="3" id="KW-1003">Cell membrane</keyword>
<evidence type="ECO:0000259" key="8">
    <source>
        <dbReference type="Pfam" id="PF09335"/>
    </source>
</evidence>
<comment type="similarity">
    <text evidence="2">Belongs to the DedA family.</text>
</comment>
<dbReference type="PANTHER" id="PTHR42709:SF6">
    <property type="entry name" value="UNDECAPRENYL PHOSPHATE TRANSPORTER A"/>
    <property type="match status" value="1"/>
</dbReference>
<evidence type="ECO:0000256" key="4">
    <source>
        <dbReference type="ARBA" id="ARBA00022692"/>
    </source>
</evidence>
<keyword evidence="6 7" id="KW-0472">Membrane</keyword>
<keyword evidence="5 7" id="KW-1133">Transmembrane helix</keyword>
<evidence type="ECO:0000256" key="5">
    <source>
        <dbReference type="ARBA" id="ARBA00022989"/>
    </source>
</evidence>
<evidence type="ECO:0000256" key="3">
    <source>
        <dbReference type="ARBA" id="ARBA00022475"/>
    </source>
</evidence>
<evidence type="ECO:0000313" key="9">
    <source>
        <dbReference type="EMBL" id="WAX56253.1"/>
    </source>
</evidence>
<keyword evidence="4 7" id="KW-0812">Transmembrane</keyword>
<gene>
    <name evidence="9" type="ORF">M6B22_17190</name>
</gene>
<feature type="transmembrane region" description="Helical" evidence="7">
    <location>
        <begin position="12"/>
        <end position="33"/>
    </location>
</feature>
<comment type="subcellular location">
    <subcellularLocation>
        <location evidence="1">Cell membrane</location>
        <topology evidence="1">Multi-pass membrane protein</topology>
    </subcellularLocation>
</comment>
<feature type="transmembrane region" description="Helical" evidence="7">
    <location>
        <begin position="39"/>
        <end position="67"/>
    </location>
</feature>
<dbReference type="InterPro" id="IPR032816">
    <property type="entry name" value="VTT_dom"/>
</dbReference>
<protein>
    <submittedName>
        <fullName evidence="9">DedA family protein</fullName>
    </submittedName>
</protein>
<proteinExistence type="inferred from homology"/>
<name>A0ABY7JVA2_9ACTN</name>
<evidence type="ECO:0000256" key="7">
    <source>
        <dbReference type="SAM" id="Phobius"/>
    </source>
</evidence>
<organism evidence="9 10">
    <name type="scientific">Jatrophihabitans cynanchi</name>
    <dbReference type="NCBI Taxonomy" id="2944128"/>
    <lineage>
        <taxon>Bacteria</taxon>
        <taxon>Bacillati</taxon>
        <taxon>Actinomycetota</taxon>
        <taxon>Actinomycetes</taxon>
        <taxon>Jatrophihabitantales</taxon>
        <taxon>Jatrophihabitantaceae</taxon>
        <taxon>Jatrophihabitans</taxon>
    </lineage>
</organism>
<evidence type="ECO:0000256" key="6">
    <source>
        <dbReference type="ARBA" id="ARBA00023136"/>
    </source>
</evidence>
<keyword evidence="10" id="KW-1185">Reference proteome</keyword>